<dbReference type="GO" id="GO:0008270">
    <property type="term" value="F:zinc ion binding"/>
    <property type="evidence" value="ECO:0007669"/>
    <property type="project" value="InterPro"/>
</dbReference>
<dbReference type="STRING" id="1448308.A0A2T2N822"/>
<dbReference type="SUPFAM" id="SSF57701">
    <property type="entry name" value="Zn2/Cys6 DNA-binding domain"/>
    <property type="match status" value="1"/>
</dbReference>
<evidence type="ECO:0000256" key="1">
    <source>
        <dbReference type="ARBA" id="ARBA00004123"/>
    </source>
</evidence>
<dbReference type="GO" id="GO:0006351">
    <property type="term" value="P:DNA-templated transcription"/>
    <property type="evidence" value="ECO:0007669"/>
    <property type="project" value="InterPro"/>
</dbReference>
<keyword evidence="3" id="KW-0805">Transcription regulation</keyword>
<feature type="domain" description="Zn(2)-C6 fungal-type" evidence="7">
    <location>
        <begin position="40"/>
        <end position="69"/>
    </location>
</feature>
<dbReference type="Gene3D" id="4.10.240.10">
    <property type="entry name" value="Zn(2)-C6 fungal-type DNA-binding domain"/>
    <property type="match status" value="1"/>
</dbReference>
<organism evidence="8 9">
    <name type="scientific">Corynespora cassiicola Philippines</name>
    <dbReference type="NCBI Taxonomy" id="1448308"/>
    <lineage>
        <taxon>Eukaryota</taxon>
        <taxon>Fungi</taxon>
        <taxon>Dikarya</taxon>
        <taxon>Ascomycota</taxon>
        <taxon>Pezizomycotina</taxon>
        <taxon>Dothideomycetes</taxon>
        <taxon>Pleosporomycetidae</taxon>
        <taxon>Pleosporales</taxon>
        <taxon>Corynesporascaceae</taxon>
        <taxon>Corynespora</taxon>
    </lineage>
</organism>
<evidence type="ECO:0000256" key="5">
    <source>
        <dbReference type="ARBA" id="ARBA00023242"/>
    </source>
</evidence>
<dbReference type="InterPro" id="IPR001138">
    <property type="entry name" value="Zn2Cys6_DnaBD"/>
</dbReference>
<dbReference type="AlphaFoldDB" id="A0A2T2N822"/>
<dbReference type="GO" id="GO:0000981">
    <property type="term" value="F:DNA-binding transcription factor activity, RNA polymerase II-specific"/>
    <property type="evidence" value="ECO:0007669"/>
    <property type="project" value="InterPro"/>
</dbReference>
<dbReference type="Proteomes" id="UP000240883">
    <property type="component" value="Unassembled WGS sequence"/>
</dbReference>
<evidence type="ECO:0000256" key="4">
    <source>
        <dbReference type="ARBA" id="ARBA00023163"/>
    </source>
</evidence>
<reference evidence="8 9" key="1">
    <citation type="journal article" date="2018" name="Front. Microbiol.">
        <title>Genome-Wide Analysis of Corynespora cassiicola Leaf Fall Disease Putative Effectors.</title>
        <authorList>
            <person name="Lopez D."/>
            <person name="Ribeiro S."/>
            <person name="Label P."/>
            <person name="Fumanal B."/>
            <person name="Venisse J.S."/>
            <person name="Kohler A."/>
            <person name="de Oliveira R.R."/>
            <person name="Labutti K."/>
            <person name="Lipzen A."/>
            <person name="Lail K."/>
            <person name="Bauer D."/>
            <person name="Ohm R.A."/>
            <person name="Barry K.W."/>
            <person name="Spatafora J."/>
            <person name="Grigoriev I.V."/>
            <person name="Martin F.M."/>
            <person name="Pujade-Renaud V."/>
        </authorList>
    </citation>
    <scope>NUCLEOTIDE SEQUENCE [LARGE SCALE GENOMIC DNA]</scope>
    <source>
        <strain evidence="8 9">Philippines</strain>
    </source>
</reference>
<feature type="region of interest" description="Disordered" evidence="6">
    <location>
        <begin position="1"/>
        <end position="39"/>
    </location>
</feature>
<dbReference type="Pfam" id="PF00172">
    <property type="entry name" value="Zn_clus"/>
    <property type="match status" value="1"/>
</dbReference>
<protein>
    <recommendedName>
        <fullName evidence="7">Zn(2)-C6 fungal-type domain-containing protein</fullName>
    </recommendedName>
</protein>
<dbReference type="PROSITE" id="PS50048">
    <property type="entry name" value="ZN2_CY6_FUNGAL_2"/>
    <property type="match status" value="1"/>
</dbReference>
<keyword evidence="9" id="KW-1185">Reference proteome</keyword>
<evidence type="ECO:0000313" key="9">
    <source>
        <dbReference type="Proteomes" id="UP000240883"/>
    </source>
</evidence>
<dbReference type="PROSITE" id="PS00463">
    <property type="entry name" value="ZN2_CY6_FUNGAL_1"/>
    <property type="match status" value="1"/>
</dbReference>
<proteinExistence type="predicted"/>
<evidence type="ECO:0000256" key="6">
    <source>
        <dbReference type="SAM" id="MobiDB-lite"/>
    </source>
</evidence>
<dbReference type="SMART" id="SM00066">
    <property type="entry name" value="GAL4"/>
    <property type="match status" value="1"/>
</dbReference>
<keyword evidence="2" id="KW-0479">Metal-binding</keyword>
<accession>A0A2T2N822</accession>
<evidence type="ECO:0000313" key="8">
    <source>
        <dbReference type="EMBL" id="PSN61386.1"/>
    </source>
</evidence>
<comment type="subcellular location">
    <subcellularLocation>
        <location evidence="1">Nucleus</location>
    </subcellularLocation>
</comment>
<evidence type="ECO:0000259" key="7">
    <source>
        <dbReference type="PROSITE" id="PS50048"/>
    </source>
</evidence>
<keyword evidence="5" id="KW-0539">Nucleus</keyword>
<dbReference type="PANTHER" id="PTHR47338:SF23">
    <property type="entry name" value="ZN(II)2CYS6 TRANSCRIPTION FACTOR (EUROFUNG)"/>
    <property type="match status" value="1"/>
</dbReference>
<evidence type="ECO:0000256" key="3">
    <source>
        <dbReference type="ARBA" id="ARBA00023015"/>
    </source>
</evidence>
<dbReference type="CDD" id="cd12148">
    <property type="entry name" value="fungal_TF_MHR"/>
    <property type="match status" value="1"/>
</dbReference>
<feature type="compositionally biased region" description="Basic and acidic residues" evidence="6">
    <location>
        <begin position="1"/>
        <end position="12"/>
    </location>
</feature>
<evidence type="ECO:0000256" key="2">
    <source>
        <dbReference type="ARBA" id="ARBA00022723"/>
    </source>
</evidence>
<keyword evidence="4" id="KW-0804">Transcription</keyword>
<gene>
    <name evidence="8" type="ORF">BS50DRAFT_504467</name>
</gene>
<dbReference type="SMART" id="SM00906">
    <property type="entry name" value="Fungal_trans"/>
    <property type="match status" value="1"/>
</dbReference>
<sequence>MDFIDSLDHEGSDLGEDENSRDENPGSKGSKQSGREEGPACQACRKKKAKCSRQQPCSHCIKNNITCVYDERKGKPGMKAGAIDRLNRRVDSLENMFLGQGMLWQQVWRCLDAINDHSSRHSPSSSNLSECTNQLKETLDSLGRKRNGDELSTPSACDGNKRRRVETPPHFISAPGPGLKPTEEELLAQDLTDSLVEIYFTRIHPWIPILHVRQFRRQMAIPDERKKVATILRAITSVCVRFSDDSRLGDPEARLRLAKSNRQAVILQSMESFSVENLQASIICAFDTIGSGRGPSAWSIVGSMARSVEQLQLSVEDEGQSPVPKDTQVLVKRMAFLRPCRSWSEVEERRRVFWNIFLMDRFCSIATGWNVCLTSADVKRRLPCEGALWEEGKPLHTPTPYFGVSDPPGNAGNVLPSARPETADQASLGGFAYCIEATESLSLVTSFFLQQAVDVAKAHDVQLWLMRFKQLDLRLVQWKIFLPERWREACALNDDGNMDPNLTLAHITHNTAVVLLHQGIAYPSPEWQTVPIKLPSASSAETCMAAAVEVSIIAEEFLRNTHVLTNPQFAFCLFICGRMFVAHSFYYDTPLPREFDTLINSLWEMAVRWNGAHSNAGDNLASKFALRLNQARQLGPNTLDIRQAAYSEDQSLSVVQTQSGPKNMPGGTAPADMSHNGMANFGEIQPADQGATPDSITLAFPPLPLAFQAQPASNNQTAMPSPNLDHLNVVNGFNNQNGDAMAVPPVMPLDGNVGFEHLNSFLDYSFLPNQRVSKFSHPA</sequence>
<dbReference type="PANTHER" id="PTHR47338">
    <property type="entry name" value="ZN(II)2CYS6 TRANSCRIPTION FACTOR (EUROFUNG)-RELATED"/>
    <property type="match status" value="1"/>
</dbReference>
<dbReference type="GO" id="GO:0005634">
    <property type="term" value="C:nucleus"/>
    <property type="evidence" value="ECO:0007669"/>
    <property type="project" value="UniProtKB-SubCell"/>
</dbReference>
<feature type="region of interest" description="Disordered" evidence="6">
    <location>
        <begin position="142"/>
        <end position="179"/>
    </location>
</feature>
<dbReference type="EMBL" id="KZ678144">
    <property type="protein sequence ID" value="PSN61386.1"/>
    <property type="molecule type" value="Genomic_DNA"/>
</dbReference>
<dbReference type="InterPro" id="IPR050815">
    <property type="entry name" value="TF_fung"/>
</dbReference>
<dbReference type="Pfam" id="PF04082">
    <property type="entry name" value="Fungal_trans"/>
    <property type="match status" value="1"/>
</dbReference>
<dbReference type="GO" id="GO:0003677">
    <property type="term" value="F:DNA binding"/>
    <property type="evidence" value="ECO:0007669"/>
    <property type="project" value="InterPro"/>
</dbReference>
<name>A0A2T2N822_CORCC</name>
<dbReference type="InterPro" id="IPR007219">
    <property type="entry name" value="XnlR_reg_dom"/>
</dbReference>
<dbReference type="OrthoDB" id="4456959at2759"/>
<dbReference type="InterPro" id="IPR036864">
    <property type="entry name" value="Zn2-C6_fun-type_DNA-bd_sf"/>
</dbReference>
<dbReference type="CDD" id="cd00067">
    <property type="entry name" value="GAL4"/>
    <property type="match status" value="1"/>
</dbReference>